<feature type="region of interest" description="Disordered" evidence="1">
    <location>
        <begin position="11"/>
        <end position="31"/>
    </location>
</feature>
<gene>
    <name evidence="2" type="ORF">BT96DRAFT_913183</name>
</gene>
<organism evidence="2 3">
    <name type="scientific">Gymnopus androsaceus JB14</name>
    <dbReference type="NCBI Taxonomy" id="1447944"/>
    <lineage>
        <taxon>Eukaryota</taxon>
        <taxon>Fungi</taxon>
        <taxon>Dikarya</taxon>
        <taxon>Basidiomycota</taxon>
        <taxon>Agaricomycotina</taxon>
        <taxon>Agaricomycetes</taxon>
        <taxon>Agaricomycetidae</taxon>
        <taxon>Agaricales</taxon>
        <taxon>Marasmiineae</taxon>
        <taxon>Omphalotaceae</taxon>
        <taxon>Gymnopus</taxon>
    </lineage>
</organism>
<dbReference type="Proteomes" id="UP000799118">
    <property type="component" value="Unassembled WGS sequence"/>
</dbReference>
<evidence type="ECO:0000256" key="1">
    <source>
        <dbReference type="SAM" id="MobiDB-lite"/>
    </source>
</evidence>
<protein>
    <submittedName>
        <fullName evidence="2">Uncharacterized protein</fullName>
    </submittedName>
</protein>
<sequence>LHWSSFQLKFTSSHLPTTPTQPKNWLERSPRNAAFSLPPLASSLESRIPRQRLRRLRSSLADAYGTGGSGRTTPTQKHISWGELPKPPSVGGGSRPGSRQGSIAG</sequence>
<keyword evidence="3" id="KW-1185">Reference proteome</keyword>
<dbReference type="AlphaFoldDB" id="A0A6A4ILD9"/>
<dbReference type="EMBL" id="ML769387">
    <property type="protein sequence ID" value="KAE9409667.1"/>
    <property type="molecule type" value="Genomic_DNA"/>
</dbReference>
<feature type="region of interest" description="Disordered" evidence="1">
    <location>
        <begin position="58"/>
        <end position="105"/>
    </location>
</feature>
<evidence type="ECO:0000313" key="2">
    <source>
        <dbReference type="EMBL" id="KAE9409667.1"/>
    </source>
</evidence>
<proteinExistence type="predicted"/>
<feature type="compositionally biased region" description="Polar residues" evidence="1">
    <location>
        <begin position="11"/>
        <end position="23"/>
    </location>
</feature>
<feature type="non-terminal residue" evidence="2">
    <location>
        <position position="1"/>
    </location>
</feature>
<feature type="compositionally biased region" description="Low complexity" evidence="1">
    <location>
        <begin position="96"/>
        <end position="105"/>
    </location>
</feature>
<evidence type="ECO:0000313" key="3">
    <source>
        <dbReference type="Proteomes" id="UP000799118"/>
    </source>
</evidence>
<name>A0A6A4ILD9_9AGAR</name>
<reference evidence="2" key="1">
    <citation type="journal article" date="2019" name="Environ. Microbiol.">
        <title>Fungal ecological strategies reflected in gene transcription - a case study of two litter decomposers.</title>
        <authorList>
            <person name="Barbi F."/>
            <person name="Kohler A."/>
            <person name="Barry K."/>
            <person name="Baskaran P."/>
            <person name="Daum C."/>
            <person name="Fauchery L."/>
            <person name="Ihrmark K."/>
            <person name="Kuo A."/>
            <person name="LaButti K."/>
            <person name="Lipzen A."/>
            <person name="Morin E."/>
            <person name="Grigoriev I.V."/>
            <person name="Henrissat B."/>
            <person name="Lindahl B."/>
            <person name="Martin F."/>
        </authorList>
    </citation>
    <scope>NUCLEOTIDE SEQUENCE</scope>
    <source>
        <strain evidence="2">JB14</strain>
    </source>
</reference>
<accession>A0A6A4ILD9</accession>